<proteinExistence type="predicted"/>
<gene>
    <name evidence="1" type="ORF">MYP_389</name>
</gene>
<sequence>MDTRPVYDIFYNPDLNVVVMNWYGYSTSRQLKSGSEKMLATLVEHKANKVLANIKDMILISTEDQNWIEHSFIPRSSEKGFKAIAIVKPTSYFNRVAIENIATKVENRDLVQIKIFDHEEEAIAWLKEVEIEKT</sequence>
<accession>A0A098L9Z7</accession>
<dbReference type="SUPFAM" id="SSF52091">
    <property type="entry name" value="SpoIIaa-like"/>
    <property type="match status" value="1"/>
</dbReference>
<dbReference type="AlphaFoldDB" id="A0A098L9Z7"/>
<dbReference type="OrthoDB" id="979415at2"/>
<evidence type="ECO:0000313" key="2">
    <source>
        <dbReference type="Proteomes" id="UP000030185"/>
    </source>
</evidence>
<dbReference type="Pfam" id="PF11964">
    <property type="entry name" value="SpoIIAA-like"/>
    <property type="match status" value="1"/>
</dbReference>
<dbReference type="InterPro" id="IPR036513">
    <property type="entry name" value="STAS_dom_sf"/>
</dbReference>
<evidence type="ECO:0008006" key="3">
    <source>
        <dbReference type="Google" id="ProtNLM"/>
    </source>
</evidence>
<name>A0A098L9Z7_9BACT</name>
<reference evidence="1 2" key="1">
    <citation type="submission" date="2014-09" db="EMBL/GenBank/DDBJ databases">
        <title>Sporocytophaga myxococcoides PG-01 genome sequencing.</title>
        <authorList>
            <person name="Liu L."/>
            <person name="Gao P.J."/>
            <person name="Chen G.J."/>
            <person name="Wang L.S."/>
        </authorList>
    </citation>
    <scope>NUCLEOTIDE SEQUENCE [LARGE SCALE GENOMIC DNA]</scope>
    <source>
        <strain evidence="1 2">PG-01</strain>
    </source>
</reference>
<protein>
    <recommendedName>
        <fullName evidence="3">STAS/SEC14 domain-containing protein</fullName>
    </recommendedName>
</protein>
<dbReference type="Proteomes" id="UP000030185">
    <property type="component" value="Unassembled WGS sequence"/>
</dbReference>
<evidence type="ECO:0000313" key="1">
    <source>
        <dbReference type="EMBL" id="GAL83163.1"/>
    </source>
</evidence>
<keyword evidence="2" id="KW-1185">Reference proteome</keyword>
<dbReference type="RefSeq" id="WP_045457641.1">
    <property type="nucleotide sequence ID" value="NZ_BBLT01000001.1"/>
</dbReference>
<organism evidence="1 2">
    <name type="scientific">Sporocytophaga myxococcoides</name>
    <dbReference type="NCBI Taxonomy" id="153721"/>
    <lineage>
        <taxon>Bacteria</taxon>
        <taxon>Pseudomonadati</taxon>
        <taxon>Bacteroidota</taxon>
        <taxon>Cytophagia</taxon>
        <taxon>Cytophagales</taxon>
        <taxon>Cytophagaceae</taxon>
        <taxon>Sporocytophaga</taxon>
    </lineage>
</organism>
<dbReference type="EMBL" id="BBLT01000001">
    <property type="protein sequence ID" value="GAL83163.1"/>
    <property type="molecule type" value="Genomic_DNA"/>
</dbReference>
<dbReference type="InterPro" id="IPR021866">
    <property type="entry name" value="SpoIIAA-like"/>
</dbReference>
<dbReference type="STRING" id="153721.MYP_389"/>
<dbReference type="eggNOG" id="ENOG5033AAK">
    <property type="taxonomic scope" value="Bacteria"/>
</dbReference>
<comment type="caution">
    <text evidence="1">The sequence shown here is derived from an EMBL/GenBank/DDBJ whole genome shotgun (WGS) entry which is preliminary data.</text>
</comment>